<dbReference type="EMBL" id="UZAH01033438">
    <property type="protein sequence ID" value="VDP28879.1"/>
    <property type="molecule type" value="Genomic_DNA"/>
</dbReference>
<dbReference type="AlphaFoldDB" id="A0A183GH69"/>
<reference evidence="4" key="2">
    <citation type="submission" date="2019-09" db="UniProtKB">
        <authorList>
            <consortium name="WormBaseParasite"/>
        </authorList>
    </citation>
    <scope>IDENTIFICATION</scope>
</reference>
<accession>A0A183GH69</accession>
<name>A0A183GH69_HELPZ</name>
<reference evidence="2 3" key="1">
    <citation type="submission" date="2018-11" db="EMBL/GenBank/DDBJ databases">
        <authorList>
            <consortium name="Pathogen Informatics"/>
        </authorList>
    </citation>
    <scope>NUCLEOTIDE SEQUENCE [LARGE SCALE GENOMIC DNA]</scope>
</reference>
<gene>
    <name evidence="2" type="ORF">HPBE_LOCUS21893</name>
</gene>
<proteinExistence type="predicted"/>
<dbReference type="Proteomes" id="UP000050761">
    <property type="component" value="Unassembled WGS sequence"/>
</dbReference>
<sequence length="87" mass="10049">MEEIKKLKVNLTDPYEWEGKITDPEEAEKLAEVCKKYNINPDNIPKTEVCEDTSEKSEQAYIKEAFSPQPTDVPGGEQYEEKKKKAR</sequence>
<evidence type="ECO:0000256" key="1">
    <source>
        <dbReference type="SAM" id="MobiDB-lite"/>
    </source>
</evidence>
<accession>A0A3P8G1E4</accession>
<feature type="region of interest" description="Disordered" evidence="1">
    <location>
        <begin position="64"/>
        <end position="87"/>
    </location>
</feature>
<dbReference type="OrthoDB" id="5979581at2759"/>
<evidence type="ECO:0000313" key="4">
    <source>
        <dbReference type="WBParaSite" id="HPBE_0002189401-mRNA-1"/>
    </source>
</evidence>
<evidence type="ECO:0000313" key="2">
    <source>
        <dbReference type="EMBL" id="VDP28879.1"/>
    </source>
</evidence>
<evidence type="ECO:0000313" key="3">
    <source>
        <dbReference type="Proteomes" id="UP000050761"/>
    </source>
</evidence>
<organism evidence="3 4">
    <name type="scientific">Heligmosomoides polygyrus</name>
    <name type="common">Parasitic roundworm</name>
    <dbReference type="NCBI Taxonomy" id="6339"/>
    <lineage>
        <taxon>Eukaryota</taxon>
        <taxon>Metazoa</taxon>
        <taxon>Ecdysozoa</taxon>
        <taxon>Nematoda</taxon>
        <taxon>Chromadorea</taxon>
        <taxon>Rhabditida</taxon>
        <taxon>Rhabditina</taxon>
        <taxon>Rhabditomorpha</taxon>
        <taxon>Strongyloidea</taxon>
        <taxon>Heligmosomidae</taxon>
        <taxon>Heligmosomoides</taxon>
    </lineage>
</organism>
<dbReference type="WBParaSite" id="HPBE_0002189401-mRNA-1">
    <property type="protein sequence ID" value="HPBE_0002189401-mRNA-1"/>
    <property type="gene ID" value="HPBE_0002189401"/>
</dbReference>
<protein>
    <submittedName>
        <fullName evidence="4">Phage protein</fullName>
    </submittedName>
</protein>
<keyword evidence="3" id="KW-1185">Reference proteome</keyword>